<dbReference type="AlphaFoldDB" id="A0AAV7KAR2"/>
<dbReference type="PANTHER" id="PTHR24104:SF25">
    <property type="entry name" value="PROTEIN LIN-41"/>
    <property type="match status" value="1"/>
</dbReference>
<dbReference type="GO" id="GO:0043161">
    <property type="term" value="P:proteasome-mediated ubiquitin-dependent protein catabolic process"/>
    <property type="evidence" value="ECO:0007669"/>
    <property type="project" value="TreeGrafter"/>
</dbReference>
<feature type="repeat" description="NHL" evidence="2">
    <location>
        <begin position="66"/>
        <end position="99"/>
    </location>
</feature>
<dbReference type="GO" id="GO:0061630">
    <property type="term" value="F:ubiquitin protein ligase activity"/>
    <property type="evidence" value="ECO:0007669"/>
    <property type="project" value="TreeGrafter"/>
</dbReference>
<dbReference type="PANTHER" id="PTHR24104">
    <property type="entry name" value="E3 UBIQUITIN-PROTEIN LIGASE NHLRC1-RELATED"/>
    <property type="match status" value="1"/>
</dbReference>
<dbReference type="Proteomes" id="UP001165289">
    <property type="component" value="Unassembled WGS sequence"/>
</dbReference>
<proteinExistence type="predicted"/>
<organism evidence="3 4">
    <name type="scientific">Oopsacas minuta</name>
    <dbReference type="NCBI Taxonomy" id="111878"/>
    <lineage>
        <taxon>Eukaryota</taxon>
        <taxon>Metazoa</taxon>
        <taxon>Porifera</taxon>
        <taxon>Hexactinellida</taxon>
        <taxon>Hexasterophora</taxon>
        <taxon>Lyssacinosida</taxon>
        <taxon>Leucopsacidae</taxon>
        <taxon>Oopsacas</taxon>
    </lineage>
</organism>
<keyword evidence="1" id="KW-0677">Repeat</keyword>
<evidence type="ECO:0000256" key="1">
    <source>
        <dbReference type="ARBA" id="ARBA00022737"/>
    </source>
</evidence>
<protein>
    <submittedName>
        <fullName evidence="3">Tripartite motif-containing protein 2-like</fullName>
    </submittedName>
</protein>
<evidence type="ECO:0000256" key="2">
    <source>
        <dbReference type="PROSITE-ProRule" id="PRU00504"/>
    </source>
</evidence>
<dbReference type="Gene3D" id="2.120.10.30">
    <property type="entry name" value="TolB, C-terminal domain"/>
    <property type="match status" value="2"/>
</dbReference>
<accession>A0AAV7KAR2</accession>
<reference evidence="3 4" key="1">
    <citation type="journal article" date="2023" name="BMC Biol.">
        <title>The compact genome of the sponge Oopsacas minuta (Hexactinellida) is lacking key metazoan core genes.</title>
        <authorList>
            <person name="Santini S."/>
            <person name="Schenkelaars Q."/>
            <person name="Jourda C."/>
            <person name="Duchesne M."/>
            <person name="Belahbib H."/>
            <person name="Rocher C."/>
            <person name="Selva M."/>
            <person name="Riesgo A."/>
            <person name="Vervoort M."/>
            <person name="Leys S.P."/>
            <person name="Kodjabachian L."/>
            <person name="Le Bivic A."/>
            <person name="Borchiellini C."/>
            <person name="Claverie J.M."/>
            <person name="Renard E."/>
        </authorList>
    </citation>
    <scope>NUCLEOTIDE SEQUENCE [LARGE SCALE GENOMIC DNA]</scope>
    <source>
        <strain evidence="3">SPO-2</strain>
    </source>
</reference>
<feature type="repeat" description="NHL" evidence="2">
    <location>
        <begin position="147"/>
        <end position="187"/>
    </location>
</feature>
<dbReference type="InterPro" id="IPR050952">
    <property type="entry name" value="TRIM-NHL_E3_ligases"/>
</dbReference>
<evidence type="ECO:0000313" key="3">
    <source>
        <dbReference type="EMBL" id="KAI6657790.1"/>
    </source>
</evidence>
<sequence length="305" mass="34340">MRELENKLDTTRNGMKEVELVWDGKLEGLLNSTGCIRVRGLPDYRVKFNPTLLVGKHKEKFSTTSGEFQYPRAIAIHSETNNIYICDCGNNRVQVFNESLEFLFKISSQMKSPAGICINLDRVYVTQSIIHCLAVYSIRGIFIASAGREGRKELEFAYPKGVAVSTQNNILYICDWLNNRIQCLNTDLSFNSFICDVPLPKDIKVTSRDILVLTGGDPCIRIYDHSHVLSREIIPCGGQLSESGYFCLDTESNIIISAQCVLIYSYRGELIHKFGKFNNLRGIGLDSNCRIVAVSEDTNSCVHLF</sequence>
<dbReference type="Pfam" id="PF01436">
    <property type="entry name" value="NHL"/>
    <property type="match status" value="2"/>
</dbReference>
<dbReference type="InterPro" id="IPR001258">
    <property type="entry name" value="NHL_repeat"/>
</dbReference>
<comment type="caution">
    <text evidence="3">The sequence shown here is derived from an EMBL/GenBank/DDBJ whole genome shotgun (WGS) entry which is preliminary data.</text>
</comment>
<dbReference type="EMBL" id="JAKMXF010000111">
    <property type="protein sequence ID" value="KAI6657790.1"/>
    <property type="molecule type" value="Genomic_DNA"/>
</dbReference>
<dbReference type="GO" id="GO:0008270">
    <property type="term" value="F:zinc ion binding"/>
    <property type="evidence" value="ECO:0007669"/>
    <property type="project" value="UniProtKB-KW"/>
</dbReference>
<dbReference type="PROSITE" id="PS51125">
    <property type="entry name" value="NHL"/>
    <property type="match status" value="2"/>
</dbReference>
<name>A0AAV7KAR2_9METZ</name>
<keyword evidence="4" id="KW-1185">Reference proteome</keyword>
<gene>
    <name evidence="3" type="ORF">LOD99_533</name>
</gene>
<dbReference type="InterPro" id="IPR011042">
    <property type="entry name" value="6-blade_b-propeller_TolB-like"/>
</dbReference>
<dbReference type="GO" id="GO:0000209">
    <property type="term" value="P:protein polyubiquitination"/>
    <property type="evidence" value="ECO:0007669"/>
    <property type="project" value="TreeGrafter"/>
</dbReference>
<evidence type="ECO:0000313" key="4">
    <source>
        <dbReference type="Proteomes" id="UP001165289"/>
    </source>
</evidence>
<dbReference type="SUPFAM" id="SSF63825">
    <property type="entry name" value="YWTD domain"/>
    <property type="match status" value="1"/>
</dbReference>